<feature type="transmembrane region" description="Helical" evidence="7">
    <location>
        <begin position="72"/>
        <end position="89"/>
    </location>
</feature>
<proteinExistence type="inferred from homology"/>
<dbReference type="KEGG" id="acae:HYG86_03935"/>
<reference evidence="9 10" key="1">
    <citation type="submission" date="2020-07" db="EMBL/GenBank/DDBJ databases">
        <title>Alkalicella. sp. LB2 genome.</title>
        <authorList>
            <person name="Postec A."/>
            <person name="Quemeneur M."/>
        </authorList>
    </citation>
    <scope>NUCLEOTIDE SEQUENCE [LARGE SCALE GENOMIC DNA]</scope>
    <source>
        <strain evidence="9 10">LB2</strain>
    </source>
</reference>
<feature type="transmembrane region" description="Helical" evidence="7">
    <location>
        <begin position="38"/>
        <end position="60"/>
    </location>
</feature>
<gene>
    <name evidence="9" type="ORF">HYG86_03935</name>
</gene>
<feature type="transmembrane region" description="Helical" evidence="7">
    <location>
        <begin position="269"/>
        <end position="287"/>
    </location>
</feature>
<dbReference type="AlphaFoldDB" id="A0A7G9W5L9"/>
<feature type="transmembrane region" description="Helical" evidence="7">
    <location>
        <begin position="159"/>
        <end position="179"/>
    </location>
</feature>
<accession>A0A7G9W5L9</accession>
<dbReference type="InterPro" id="IPR036259">
    <property type="entry name" value="MFS_trans_sf"/>
</dbReference>
<feature type="transmembrane region" description="Helical" evidence="7">
    <location>
        <begin position="356"/>
        <end position="376"/>
    </location>
</feature>
<keyword evidence="5 7" id="KW-1133">Transmembrane helix</keyword>
<dbReference type="Gene3D" id="1.20.1250.20">
    <property type="entry name" value="MFS general substrate transporter like domains"/>
    <property type="match status" value="2"/>
</dbReference>
<protein>
    <submittedName>
        <fullName evidence="9">MFS transporter</fullName>
    </submittedName>
</protein>
<dbReference type="PROSITE" id="PS50850">
    <property type="entry name" value="MFS"/>
    <property type="match status" value="1"/>
</dbReference>
<dbReference type="RefSeq" id="WP_213167643.1">
    <property type="nucleotide sequence ID" value="NZ_CP058559.1"/>
</dbReference>
<dbReference type="GO" id="GO:0022857">
    <property type="term" value="F:transmembrane transporter activity"/>
    <property type="evidence" value="ECO:0007669"/>
    <property type="project" value="InterPro"/>
</dbReference>
<comment type="similarity">
    <text evidence="2">Belongs to the major facilitator superfamily. MFSD6 family.</text>
</comment>
<feature type="transmembrane region" description="Helical" evidence="7">
    <location>
        <begin position="12"/>
        <end position="32"/>
    </location>
</feature>
<dbReference type="PANTHER" id="PTHR16172:SF41">
    <property type="entry name" value="MAJOR FACILITATOR SUPERFAMILY DOMAIN-CONTAINING PROTEIN 6-LIKE"/>
    <property type="match status" value="1"/>
</dbReference>
<dbReference type="GO" id="GO:0005886">
    <property type="term" value="C:plasma membrane"/>
    <property type="evidence" value="ECO:0007669"/>
    <property type="project" value="UniProtKB-SubCell"/>
</dbReference>
<name>A0A7G9W5L9_ALKCA</name>
<dbReference type="InterPro" id="IPR051717">
    <property type="entry name" value="MFS_MFSD6"/>
</dbReference>
<keyword evidence="4 7" id="KW-0812">Transmembrane</keyword>
<feature type="transmembrane region" description="Helical" evidence="7">
    <location>
        <begin position="239"/>
        <end position="257"/>
    </location>
</feature>
<dbReference type="InterPro" id="IPR020846">
    <property type="entry name" value="MFS_dom"/>
</dbReference>
<evidence type="ECO:0000256" key="7">
    <source>
        <dbReference type="SAM" id="Phobius"/>
    </source>
</evidence>
<evidence type="ECO:0000313" key="10">
    <source>
        <dbReference type="Proteomes" id="UP000516160"/>
    </source>
</evidence>
<evidence type="ECO:0000259" key="8">
    <source>
        <dbReference type="PROSITE" id="PS50850"/>
    </source>
</evidence>
<dbReference type="InterPro" id="IPR024989">
    <property type="entry name" value="MFS_assoc_dom"/>
</dbReference>
<feature type="transmembrane region" description="Helical" evidence="7">
    <location>
        <begin position="134"/>
        <end position="153"/>
    </location>
</feature>
<sequence length="391" mass="43565">MSSNKLAVKLSFIYILLYAAIASFLPFLTPYLQQRGLSYTQIGVAFAVNSIVAVISQPLWGFLTDKYFNKRLTLIILILASSVLIYSFIFAGSFFFIILSITLIIGFQSATMPISDAYTYDIINQHRQIQYGRIRLMGSFGFAVGALVVGYIIEVFGMNISYFIYSGLMLLGAYLVYTIDFQPIASERKANLTDFVNLVRDKKFSIFMVSIVIMNVALGVSNTYIYVLVEETGGDVSKLGVLLFAVAMSELPTFYYGNKILKKFGELKIYVVGVSLFALRMFLNSLLDTYQLVILVQFMQSVTFAFYLIAALQYINNITSNEIKTSAMTFFAAMSGVGALIGNMGGGVLLEHISIFSLYRISSYVAISSLIFVVILKAHSRKKEVQNSQVI</sequence>
<dbReference type="SUPFAM" id="SSF103473">
    <property type="entry name" value="MFS general substrate transporter"/>
    <property type="match status" value="1"/>
</dbReference>
<feature type="domain" description="Major facilitator superfamily (MFS) profile" evidence="8">
    <location>
        <begin position="6"/>
        <end position="381"/>
    </location>
</feature>
<organism evidence="9 10">
    <name type="scientific">Alkalicella caledoniensis</name>
    <dbReference type="NCBI Taxonomy" id="2731377"/>
    <lineage>
        <taxon>Bacteria</taxon>
        <taxon>Bacillati</taxon>
        <taxon>Bacillota</taxon>
        <taxon>Clostridia</taxon>
        <taxon>Eubacteriales</taxon>
        <taxon>Proteinivoracaceae</taxon>
        <taxon>Alkalicella</taxon>
    </lineage>
</organism>
<keyword evidence="10" id="KW-1185">Reference proteome</keyword>
<comment type="subcellular location">
    <subcellularLocation>
        <location evidence="1">Cell membrane</location>
        <topology evidence="1">Multi-pass membrane protein</topology>
    </subcellularLocation>
</comment>
<feature type="transmembrane region" description="Helical" evidence="7">
    <location>
        <begin position="293"/>
        <end position="315"/>
    </location>
</feature>
<evidence type="ECO:0000256" key="4">
    <source>
        <dbReference type="ARBA" id="ARBA00022692"/>
    </source>
</evidence>
<dbReference type="Pfam" id="PF12832">
    <property type="entry name" value="MFS_1_like"/>
    <property type="match status" value="1"/>
</dbReference>
<dbReference type="EMBL" id="CP058559">
    <property type="protein sequence ID" value="QNO13981.1"/>
    <property type="molecule type" value="Genomic_DNA"/>
</dbReference>
<keyword evidence="6 7" id="KW-0472">Membrane</keyword>
<feature type="transmembrane region" description="Helical" evidence="7">
    <location>
        <begin position="204"/>
        <end position="227"/>
    </location>
</feature>
<feature type="transmembrane region" description="Helical" evidence="7">
    <location>
        <begin position="327"/>
        <end position="350"/>
    </location>
</feature>
<dbReference type="Proteomes" id="UP000516160">
    <property type="component" value="Chromosome"/>
</dbReference>
<evidence type="ECO:0000313" key="9">
    <source>
        <dbReference type="EMBL" id="QNO13981.1"/>
    </source>
</evidence>
<evidence type="ECO:0000256" key="6">
    <source>
        <dbReference type="ARBA" id="ARBA00023136"/>
    </source>
</evidence>
<keyword evidence="3" id="KW-0813">Transport</keyword>
<evidence type="ECO:0000256" key="2">
    <source>
        <dbReference type="ARBA" id="ARBA00005241"/>
    </source>
</evidence>
<dbReference type="PANTHER" id="PTHR16172">
    <property type="entry name" value="MAJOR FACILITATOR SUPERFAMILY DOMAIN-CONTAINING PROTEIN 6-LIKE"/>
    <property type="match status" value="1"/>
</dbReference>
<evidence type="ECO:0000256" key="1">
    <source>
        <dbReference type="ARBA" id="ARBA00004651"/>
    </source>
</evidence>
<evidence type="ECO:0000256" key="5">
    <source>
        <dbReference type="ARBA" id="ARBA00022989"/>
    </source>
</evidence>
<evidence type="ECO:0000256" key="3">
    <source>
        <dbReference type="ARBA" id="ARBA00022448"/>
    </source>
</evidence>